<dbReference type="Proteomes" id="UP000024635">
    <property type="component" value="Unassembled WGS sequence"/>
</dbReference>
<name>A0A016U855_9BILA</name>
<feature type="transmembrane region" description="Helical" evidence="1">
    <location>
        <begin position="26"/>
        <end position="44"/>
    </location>
</feature>
<proteinExistence type="predicted"/>
<gene>
    <name evidence="2" type="primary">Acey_s0052.g2204</name>
    <name evidence="2" type="ORF">Y032_0052g2204</name>
</gene>
<dbReference type="AlphaFoldDB" id="A0A016U855"/>
<keyword evidence="1" id="KW-0812">Transmembrane</keyword>
<protein>
    <submittedName>
        <fullName evidence="2">Uncharacterized protein</fullName>
    </submittedName>
</protein>
<evidence type="ECO:0000313" key="3">
    <source>
        <dbReference type="Proteomes" id="UP000024635"/>
    </source>
</evidence>
<sequence length="127" mass="14540">MQRYQIIAISTYHRLFARLNLQLQKMWIHNILILIMVTLTCGIFKTQKAKFGDPVTLQVEEDVTIWKRVRLGGMEETVQYCNGSHGLGCNIFVDKASNIMSFVSTKFLVVCLTCVRIAGRKTNVSHF</sequence>
<evidence type="ECO:0000256" key="1">
    <source>
        <dbReference type="SAM" id="Phobius"/>
    </source>
</evidence>
<reference evidence="3" key="1">
    <citation type="journal article" date="2015" name="Nat. Genet.">
        <title>The genome and transcriptome of the zoonotic hookworm Ancylostoma ceylanicum identify infection-specific gene families.</title>
        <authorList>
            <person name="Schwarz E.M."/>
            <person name="Hu Y."/>
            <person name="Antoshechkin I."/>
            <person name="Miller M.M."/>
            <person name="Sternberg P.W."/>
            <person name="Aroian R.V."/>
        </authorList>
    </citation>
    <scope>NUCLEOTIDE SEQUENCE</scope>
    <source>
        <strain evidence="3">HY135</strain>
    </source>
</reference>
<dbReference type="EMBL" id="JARK01001388">
    <property type="protein sequence ID" value="EYC11081.1"/>
    <property type="molecule type" value="Genomic_DNA"/>
</dbReference>
<accession>A0A016U855</accession>
<evidence type="ECO:0000313" key="2">
    <source>
        <dbReference type="EMBL" id="EYC11081.1"/>
    </source>
</evidence>
<keyword evidence="3" id="KW-1185">Reference proteome</keyword>
<comment type="caution">
    <text evidence="2">The sequence shown here is derived from an EMBL/GenBank/DDBJ whole genome shotgun (WGS) entry which is preliminary data.</text>
</comment>
<keyword evidence="1" id="KW-0472">Membrane</keyword>
<organism evidence="2 3">
    <name type="scientific">Ancylostoma ceylanicum</name>
    <dbReference type="NCBI Taxonomy" id="53326"/>
    <lineage>
        <taxon>Eukaryota</taxon>
        <taxon>Metazoa</taxon>
        <taxon>Ecdysozoa</taxon>
        <taxon>Nematoda</taxon>
        <taxon>Chromadorea</taxon>
        <taxon>Rhabditida</taxon>
        <taxon>Rhabditina</taxon>
        <taxon>Rhabditomorpha</taxon>
        <taxon>Strongyloidea</taxon>
        <taxon>Ancylostomatidae</taxon>
        <taxon>Ancylostomatinae</taxon>
        <taxon>Ancylostoma</taxon>
    </lineage>
</organism>
<keyword evidence="1" id="KW-1133">Transmembrane helix</keyword>